<reference evidence="1 2" key="1">
    <citation type="submission" date="2015-09" db="EMBL/GenBank/DDBJ databases">
        <title>Trachymyrmex cornetzi WGS genome.</title>
        <authorList>
            <person name="Nygaard S."/>
            <person name="Hu H."/>
            <person name="Boomsma J."/>
            <person name="Zhang G."/>
        </authorList>
    </citation>
    <scope>NUCLEOTIDE SEQUENCE [LARGE SCALE GENOMIC DNA]</scope>
    <source>
        <strain evidence="1">Tcor2-1</strain>
        <tissue evidence="1">Whole body</tissue>
    </source>
</reference>
<dbReference type="AlphaFoldDB" id="A0A195E4J7"/>
<evidence type="ECO:0000313" key="1">
    <source>
        <dbReference type="EMBL" id="KYN19827.1"/>
    </source>
</evidence>
<accession>A0A195E4J7</accession>
<feature type="non-terminal residue" evidence="1">
    <location>
        <position position="1"/>
    </location>
</feature>
<name>A0A195E4J7_9HYME</name>
<gene>
    <name evidence="1" type="ORF">ALC57_07873</name>
</gene>
<protein>
    <submittedName>
        <fullName evidence="1">Uncharacterized protein</fullName>
    </submittedName>
</protein>
<dbReference type="Proteomes" id="UP000078492">
    <property type="component" value="Unassembled WGS sequence"/>
</dbReference>
<evidence type="ECO:0000313" key="2">
    <source>
        <dbReference type="Proteomes" id="UP000078492"/>
    </source>
</evidence>
<keyword evidence="2" id="KW-1185">Reference proteome</keyword>
<sequence>IEAPQGLFYPMHATVIHLEPLRDEIAGWRTTRSRLFRFRKKSLQRGDATGPGRHTFGKYVLHAHLHFVKLIYPAIVTFNQFINLRFSSSASDFLSIVIFNVT</sequence>
<dbReference type="EMBL" id="KQ979685">
    <property type="protein sequence ID" value="KYN19827.1"/>
    <property type="molecule type" value="Genomic_DNA"/>
</dbReference>
<proteinExistence type="predicted"/>
<organism evidence="1 2">
    <name type="scientific">Trachymyrmex cornetzi</name>
    <dbReference type="NCBI Taxonomy" id="471704"/>
    <lineage>
        <taxon>Eukaryota</taxon>
        <taxon>Metazoa</taxon>
        <taxon>Ecdysozoa</taxon>
        <taxon>Arthropoda</taxon>
        <taxon>Hexapoda</taxon>
        <taxon>Insecta</taxon>
        <taxon>Pterygota</taxon>
        <taxon>Neoptera</taxon>
        <taxon>Endopterygota</taxon>
        <taxon>Hymenoptera</taxon>
        <taxon>Apocrita</taxon>
        <taxon>Aculeata</taxon>
        <taxon>Formicoidea</taxon>
        <taxon>Formicidae</taxon>
        <taxon>Myrmicinae</taxon>
        <taxon>Trachymyrmex</taxon>
    </lineage>
</organism>